<dbReference type="PROSITE" id="PS50082">
    <property type="entry name" value="WD_REPEATS_2"/>
    <property type="match status" value="1"/>
</dbReference>
<dbReference type="Pfam" id="PF09384">
    <property type="entry name" value="UTP15_C"/>
    <property type="match status" value="1"/>
</dbReference>
<dbReference type="PANTHER" id="PTHR19924">
    <property type="entry name" value="UTP15 U3 SMALL NUCLEOLAR RNA-ASSOCIATED PROTEIN 15 FAMILY MEMBER"/>
    <property type="match status" value="1"/>
</dbReference>
<evidence type="ECO:0000256" key="3">
    <source>
        <dbReference type="ARBA" id="ARBA00022552"/>
    </source>
</evidence>
<feature type="compositionally biased region" description="Basic residues" evidence="9">
    <location>
        <begin position="594"/>
        <end position="608"/>
    </location>
</feature>
<dbReference type="GO" id="GO:0045943">
    <property type="term" value="P:positive regulation of transcription by RNA polymerase I"/>
    <property type="evidence" value="ECO:0007669"/>
    <property type="project" value="TreeGrafter"/>
</dbReference>
<dbReference type="InterPro" id="IPR019775">
    <property type="entry name" value="WD40_repeat_CS"/>
</dbReference>
<evidence type="ECO:0000256" key="6">
    <source>
        <dbReference type="ARBA" id="ARBA00023242"/>
    </source>
</evidence>
<protein>
    <recommendedName>
        <fullName evidence="2">U3 small nucleolar RNA-associated protein 15 homolog</fullName>
    </recommendedName>
</protein>
<keyword evidence="12" id="KW-1185">Reference proteome</keyword>
<feature type="repeat" description="WD" evidence="8">
    <location>
        <begin position="168"/>
        <end position="204"/>
    </location>
</feature>
<feature type="domain" description="U3 small nucleolar RNA-associated protein 15 C-terminal" evidence="10">
    <location>
        <begin position="384"/>
        <end position="515"/>
    </location>
</feature>
<dbReference type="EMBL" id="BTRK01000005">
    <property type="protein sequence ID" value="GMR54373.1"/>
    <property type="molecule type" value="Genomic_DNA"/>
</dbReference>
<evidence type="ECO:0000256" key="9">
    <source>
        <dbReference type="SAM" id="MobiDB-lite"/>
    </source>
</evidence>
<sequence length="608" mass="65748">MAAPYQPALKASSAESEVRRSEEVLYWTRLKQVAVFSEPSQVTSVAMSCKQPHTIATTAGVRLSIFNSVLCEQTAYMTRFKKAVYGVTFRGDGTLIAIGGDEGKLRIFDQFTGNTPRAPLRSWRVAGCSVHAVRFGAVGGRSVYSLADDGLLKQWDFSSTVATPLTTIKAHADAARVLVPSATNEHMVLTGGYDHTVKVWDVRTPSEDGPSLSFDASGPVEAALFLPREQLVAVAAGPTLRLYDITTGGRCLQTLTAHHKAITSMALVRGGAQLLTASIDKRVNVVRTADLSLVHSTGLASPIIGIAASPDDGKVAVGMGSLLALLRREDAPTDAVSSVVGAGGVAATRKTYAPFGQLRAANVETRGEEAMKKIEPAAKVASEFKLSHEDTLLKRYRHAALITRVFNNKASKAESMPDVTVGWLTVIVSRNAMGRALAGQQPAVLVSVTKFVSRHLFKFHYFDTLSAVAEALFEVCNDSPVPVLSAALIRLREAIARELSVQKELAQTIGALEMLTTPFASGTEEEDTDELFGEPVFSVIPLSMSEEKQKSEEEEEIKEDKTAEKIEQGVKEEEKMEVDQDEQENKTVEEPKSAKKKRDKKRSSAGKK</sequence>
<evidence type="ECO:0000256" key="8">
    <source>
        <dbReference type="PROSITE-ProRule" id="PRU00221"/>
    </source>
</evidence>
<dbReference type="GO" id="GO:0006364">
    <property type="term" value="P:rRNA processing"/>
    <property type="evidence" value="ECO:0007669"/>
    <property type="project" value="UniProtKB-KW"/>
</dbReference>
<evidence type="ECO:0000256" key="1">
    <source>
        <dbReference type="ARBA" id="ARBA00004604"/>
    </source>
</evidence>
<feature type="region of interest" description="Disordered" evidence="9">
    <location>
        <begin position="543"/>
        <end position="608"/>
    </location>
</feature>
<dbReference type="InterPro" id="IPR018983">
    <property type="entry name" value="U3_snoRNA-assocProt_15_C"/>
</dbReference>
<evidence type="ECO:0000256" key="5">
    <source>
        <dbReference type="ARBA" id="ARBA00022737"/>
    </source>
</evidence>
<keyword evidence="6" id="KW-0539">Nucleus</keyword>
<evidence type="ECO:0000313" key="11">
    <source>
        <dbReference type="EMBL" id="GMR54373.1"/>
    </source>
</evidence>
<evidence type="ECO:0000256" key="7">
    <source>
        <dbReference type="ARBA" id="ARBA00045437"/>
    </source>
</evidence>
<dbReference type="PROSITE" id="PS00678">
    <property type="entry name" value="WD_REPEATS_1"/>
    <property type="match status" value="1"/>
</dbReference>
<dbReference type="GO" id="GO:0005730">
    <property type="term" value="C:nucleolus"/>
    <property type="evidence" value="ECO:0007669"/>
    <property type="project" value="UniProtKB-SubCell"/>
</dbReference>
<evidence type="ECO:0000259" key="10">
    <source>
        <dbReference type="Pfam" id="PF09384"/>
    </source>
</evidence>
<accession>A0AAN5I6N3</accession>
<dbReference type="Pfam" id="PF00400">
    <property type="entry name" value="WD40"/>
    <property type="match status" value="3"/>
</dbReference>
<keyword evidence="4 8" id="KW-0853">WD repeat</keyword>
<comment type="caution">
    <text evidence="11">The sequence shown here is derived from an EMBL/GenBank/DDBJ whole genome shotgun (WGS) entry which is preliminary data.</text>
</comment>
<dbReference type="SMART" id="SM00320">
    <property type="entry name" value="WD40"/>
    <property type="match status" value="6"/>
</dbReference>
<dbReference type="AlphaFoldDB" id="A0AAN5I6N3"/>
<organism evidence="11 12">
    <name type="scientific">Pristionchus mayeri</name>
    <dbReference type="NCBI Taxonomy" id="1317129"/>
    <lineage>
        <taxon>Eukaryota</taxon>
        <taxon>Metazoa</taxon>
        <taxon>Ecdysozoa</taxon>
        <taxon>Nematoda</taxon>
        <taxon>Chromadorea</taxon>
        <taxon>Rhabditida</taxon>
        <taxon>Rhabditina</taxon>
        <taxon>Diplogasteromorpha</taxon>
        <taxon>Diplogasteroidea</taxon>
        <taxon>Neodiplogasteridae</taxon>
        <taxon>Pristionchus</taxon>
    </lineage>
</organism>
<proteinExistence type="predicted"/>
<comment type="subcellular location">
    <subcellularLocation>
        <location evidence="1">Nucleus</location>
        <location evidence="1">Nucleolus</location>
    </subcellularLocation>
</comment>
<reference evidence="12" key="1">
    <citation type="submission" date="2022-10" db="EMBL/GenBank/DDBJ databases">
        <title>Genome assembly of Pristionchus species.</title>
        <authorList>
            <person name="Yoshida K."/>
            <person name="Sommer R.J."/>
        </authorList>
    </citation>
    <scope>NUCLEOTIDE SEQUENCE [LARGE SCALE GENOMIC DNA]</scope>
    <source>
        <strain evidence="12">RS5460</strain>
    </source>
</reference>
<dbReference type="PROSITE" id="PS50294">
    <property type="entry name" value="WD_REPEATS_REGION"/>
    <property type="match status" value="1"/>
</dbReference>
<evidence type="ECO:0000256" key="4">
    <source>
        <dbReference type="ARBA" id="ARBA00022574"/>
    </source>
</evidence>
<gene>
    <name evidence="11" type="ORF">PMAYCL1PPCAC_24568</name>
</gene>
<evidence type="ECO:0000313" key="12">
    <source>
        <dbReference type="Proteomes" id="UP001328107"/>
    </source>
</evidence>
<dbReference type="PANTHER" id="PTHR19924:SF26">
    <property type="entry name" value="U3 SMALL NUCLEOLAR RNA-ASSOCIATED PROTEIN 15 HOMOLOG"/>
    <property type="match status" value="1"/>
</dbReference>
<evidence type="ECO:0000256" key="2">
    <source>
        <dbReference type="ARBA" id="ARBA00018260"/>
    </source>
</evidence>
<keyword evidence="3" id="KW-0698">rRNA processing</keyword>
<comment type="function">
    <text evidence="7">Ribosome biogenesis factor. Involved in nucleolar processing of pre-18S ribosomal RNA. Required for optimal pre-ribosomal RNA transcription by RNA polymerase I. Part of the small subunit (SSU) processome, first precursor of the small eukaryotic ribosomal subunit. During the assembly of the SSU processome in the nucleolus, many ribosome biogenesis factors, an RNA chaperone and ribosomal proteins associate with the nascent pre-rRNA and work in concert to generate RNA folding, modifications, rearrangements and cleavage as well as targeted degradation of pre-ribosomal RNA by the RNA exosome.</text>
</comment>
<dbReference type="Gene3D" id="2.130.10.10">
    <property type="entry name" value="YVTN repeat-like/Quinoprotein amine dehydrogenase"/>
    <property type="match status" value="2"/>
</dbReference>
<feature type="compositionally biased region" description="Basic and acidic residues" evidence="9">
    <location>
        <begin position="558"/>
        <end position="593"/>
    </location>
</feature>
<dbReference type="InterPro" id="IPR015943">
    <property type="entry name" value="WD40/YVTN_repeat-like_dom_sf"/>
</dbReference>
<name>A0AAN5I6N3_9BILA</name>
<keyword evidence="5" id="KW-0677">Repeat</keyword>
<dbReference type="SUPFAM" id="SSF50978">
    <property type="entry name" value="WD40 repeat-like"/>
    <property type="match status" value="1"/>
</dbReference>
<dbReference type="InterPro" id="IPR036322">
    <property type="entry name" value="WD40_repeat_dom_sf"/>
</dbReference>
<dbReference type="Proteomes" id="UP001328107">
    <property type="component" value="Unassembled WGS sequence"/>
</dbReference>
<dbReference type="InterPro" id="IPR001680">
    <property type="entry name" value="WD40_rpt"/>
</dbReference>